<gene>
    <name evidence="1" type="ORF">GcC1_067032</name>
</gene>
<evidence type="ECO:0000313" key="2">
    <source>
        <dbReference type="Proteomes" id="UP000285405"/>
    </source>
</evidence>
<evidence type="ECO:0008006" key="3">
    <source>
        <dbReference type="Google" id="ProtNLM"/>
    </source>
</evidence>
<protein>
    <recommendedName>
        <fullName evidence="3">GAG-pre-integrase domain-containing protein</fullName>
    </recommendedName>
</protein>
<accession>A0A420IR37</accession>
<dbReference type="Proteomes" id="UP000285405">
    <property type="component" value="Unassembled WGS sequence"/>
</dbReference>
<evidence type="ECO:0000313" key="1">
    <source>
        <dbReference type="EMBL" id="RKF77029.1"/>
    </source>
</evidence>
<name>A0A420IR37_9PEZI</name>
<sequence length="236" mass="27115">MSQSEDEILEQKIINKIDALTMEIDYNLSSDLLNPEFLHNFICPVPAKNAKLHIRNLADNSFAHLLTCSIPQSENSVISGRYSSNIFHGIMLDTGAATISTAGHEQAKAYCRLIFHIIEAETPFLLCLKDMDRLNIYFNNLIDAIITPNGSQYPIVRKFDHPFLIWGRESMNYLSESELRQLHRRFGHPSVNRLVRTLERAGHSDPKHRPILNYINKFCEFCQKNSRPPLVDLDLH</sequence>
<dbReference type="EMBL" id="MCBR01006736">
    <property type="protein sequence ID" value="RKF77029.1"/>
    <property type="molecule type" value="Genomic_DNA"/>
</dbReference>
<comment type="caution">
    <text evidence="1">The sequence shown here is derived from an EMBL/GenBank/DDBJ whole genome shotgun (WGS) entry which is preliminary data.</text>
</comment>
<dbReference type="AlphaFoldDB" id="A0A420IR37"/>
<proteinExistence type="predicted"/>
<organism evidence="1 2">
    <name type="scientific">Golovinomyces cichoracearum</name>
    <dbReference type="NCBI Taxonomy" id="62708"/>
    <lineage>
        <taxon>Eukaryota</taxon>
        <taxon>Fungi</taxon>
        <taxon>Dikarya</taxon>
        <taxon>Ascomycota</taxon>
        <taxon>Pezizomycotina</taxon>
        <taxon>Leotiomycetes</taxon>
        <taxon>Erysiphales</taxon>
        <taxon>Erysiphaceae</taxon>
        <taxon>Golovinomyces</taxon>
    </lineage>
</organism>
<dbReference type="OrthoDB" id="3600072at2759"/>
<reference evidence="1 2" key="1">
    <citation type="journal article" date="2018" name="BMC Genomics">
        <title>Comparative genome analyses reveal sequence features reflecting distinct modes of host-adaptation between dicot and monocot powdery mildew.</title>
        <authorList>
            <person name="Wu Y."/>
            <person name="Ma X."/>
            <person name="Pan Z."/>
            <person name="Kale S.D."/>
            <person name="Song Y."/>
            <person name="King H."/>
            <person name="Zhang Q."/>
            <person name="Presley C."/>
            <person name="Deng X."/>
            <person name="Wei C.I."/>
            <person name="Xiao S."/>
        </authorList>
    </citation>
    <scope>NUCLEOTIDE SEQUENCE [LARGE SCALE GENOMIC DNA]</scope>
    <source>
        <strain evidence="1">UCSC1</strain>
    </source>
</reference>